<gene>
    <name evidence="3" type="ORF">HYPSUDRAFT_291004</name>
</gene>
<dbReference type="PANTHER" id="PTHR10039:SF14">
    <property type="entry name" value="NACHT DOMAIN-CONTAINING PROTEIN"/>
    <property type="match status" value="1"/>
</dbReference>
<dbReference type="PANTHER" id="PTHR10039">
    <property type="entry name" value="AMELOGENIN"/>
    <property type="match status" value="1"/>
</dbReference>
<evidence type="ECO:0000313" key="4">
    <source>
        <dbReference type="Proteomes" id="UP000054270"/>
    </source>
</evidence>
<keyword evidence="4" id="KW-1185">Reference proteome</keyword>
<evidence type="ECO:0000259" key="2">
    <source>
        <dbReference type="Pfam" id="PF24883"/>
    </source>
</evidence>
<dbReference type="SUPFAM" id="SSF52540">
    <property type="entry name" value="P-loop containing nucleoside triphosphate hydrolases"/>
    <property type="match status" value="1"/>
</dbReference>
<evidence type="ECO:0000256" key="1">
    <source>
        <dbReference type="ARBA" id="ARBA00022737"/>
    </source>
</evidence>
<dbReference type="OrthoDB" id="3014077at2759"/>
<dbReference type="Proteomes" id="UP000054270">
    <property type="component" value="Unassembled WGS sequence"/>
</dbReference>
<dbReference type="Pfam" id="PF24883">
    <property type="entry name" value="NPHP3_N"/>
    <property type="match status" value="1"/>
</dbReference>
<evidence type="ECO:0000313" key="3">
    <source>
        <dbReference type="EMBL" id="KJA16495.1"/>
    </source>
</evidence>
<sequence>MLDNLNSVTINGGVFTQHNSTMASSLSVEAFARLQQAVVPGAFHNSGERFDPPKCHPRTRLAVTERIRNWILGKESTNSFIMWLNGSAGAGKSAIAQRIAELCHEDELLASIFFSKSDPRRNHLNFLFPTIAYQIACAIPAARSGIEQEIIRDPLIFTRNLEAQMIALVVKPLQPLVDSGYFSDPASSPRLIIIDGLDEVVDRQAQTKILEAVSNILRCHRLPLIFLIASRPEQEIMYAFSTQPLAQLSVRLPLDHNFHPDDDIRIFLDDSFSEIKAEHPRRNLIPSSWPTAAVMGSLVYKASGQFIYAATIIRFIKSLRHRPVDRLEIILGIRPVLRDMPFGELDALYMHILSALEDPDRTLLIIGVILAQGPGGAISKISNIEKFLGLDAGDGEFLLADMTSLLSLENGTVCMLHASFGDFLFDPARSGTFSVDRTAVHTTMAYHCIRRLNGASRDDSLAEGNTAH</sequence>
<organism evidence="3 4">
    <name type="scientific">Hypholoma sublateritium (strain FD-334 SS-4)</name>
    <dbReference type="NCBI Taxonomy" id="945553"/>
    <lineage>
        <taxon>Eukaryota</taxon>
        <taxon>Fungi</taxon>
        <taxon>Dikarya</taxon>
        <taxon>Basidiomycota</taxon>
        <taxon>Agaricomycotina</taxon>
        <taxon>Agaricomycetes</taxon>
        <taxon>Agaricomycetidae</taxon>
        <taxon>Agaricales</taxon>
        <taxon>Agaricineae</taxon>
        <taxon>Strophariaceae</taxon>
        <taxon>Hypholoma</taxon>
    </lineage>
</organism>
<dbReference type="EMBL" id="KN817620">
    <property type="protein sequence ID" value="KJA16495.1"/>
    <property type="molecule type" value="Genomic_DNA"/>
</dbReference>
<dbReference type="Gene3D" id="3.40.50.300">
    <property type="entry name" value="P-loop containing nucleotide triphosphate hydrolases"/>
    <property type="match status" value="1"/>
</dbReference>
<dbReference type="AlphaFoldDB" id="A0A0D2P814"/>
<keyword evidence="1" id="KW-0677">Repeat</keyword>
<proteinExistence type="predicted"/>
<name>A0A0D2P814_HYPSF</name>
<dbReference type="OMA" id="RTIDWIK"/>
<dbReference type="STRING" id="945553.A0A0D2P814"/>
<dbReference type="InterPro" id="IPR027417">
    <property type="entry name" value="P-loop_NTPase"/>
</dbReference>
<dbReference type="InterPro" id="IPR056884">
    <property type="entry name" value="NPHP3-like_N"/>
</dbReference>
<protein>
    <recommendedName>
        <fullName evidence="2">Nephrocystin 3-like N-terminal domain-containing protein</fullName>
    </recommendedName>
</protein>
<feature type="domain" description="Nephrocystin 3-like N-terminal" evidence="2">
    <location>
        <begin position="64"/>
        <end position="231"/>
    </location>
</feature>
<accession>A0A0D2P814</accession>
<reference evidence="4" key="1">
    <citation type="submission" date="2014-04" db="EMBL/GenBank/DDBJ databases">
        <title>Evolutionary Origins and Diversification of the Mycorrhizal Mutualists.</title>
        <authorList>
            <consortium name="DOE Joint Genome Institute"/>
            <consortium name="Mycorrhizal Genomics Consortium"/>
            <person name="Kohler A."/>
            <person name="Kuo A."/>
            <person name="Nagy L.G."/>
            <person name="Floudas D."/>
            <person name="Copeland A."/>
            <person name="Barry K.W."/>
            <person name="Cichocki N."/>
            <person name="Veneault-Fourrey C."/>
            <person name="LaButti K."/>
            <person name="Lindquist E.A."/>
            <person name="Lipzen A."/>
            <person name="Lundell T."/>
            <person name="Morin E."/>
            <person name="Murat C."/>
            <person name="Riley R."/>
            <person name="Ohm R."/>
            <person name="Sun H."/>
            <person name="Tunlid A."/>
            <person name="Henrissat B."/>
            <person name="Grigoriev I.V."/>
            <person name="Hibbett D.S."/>
            <person name="Martin F."/>
        </authorList>
    </citation>
    <scope>NUCLEOTIDE SEQUENCE [LARGE SCALE GENOMIC DNA]</scope>
    <source>
        <strain evidence="4">FD-334 SS-4</strain>
    </source>
</reference>